<comment type="caution">
    <text evidence="1">The sequence shown here is derived from an EMBL/GenBank/DDBJ whole genome shotgun (WGS) entry which is preliminary data.</text>
</comment>
<evidence type="ECO:0000313" key="1">
    <source>
        <dbReference type="EMBL" id="TGY77197.1"/>
    </source>
</evidence>
<proteinExistence type="predicted"/>
<organism evidence="1 2">
    <name type="scientific">Lepagella muris</name>
    <dbReference type="NCBI Taxonomy" id="3032870"/>
    <lineage>
        <taxon>Bacteria</taxon>
        <taxon>Pseudomonadati</taxon>
        <taxon>Bacteroidota</taxon>
        <taxon>Bacteroidia</taxon>
        <taxon>Bacteroidales</taxon>
        <taxon>Muribaculaceae</taxon>
        <taxon>Lepagella</taxon>
    </lineage>
</organism>
<name>A0AC61RDY7_9BACT</name>
<dbReference type="Proteomes" id="UP000306319">
    <property type="component" value="Unassembled WGS sequence"/>
</dbReference>
<keyword evidence="2" id="KW-1185">Reference proteome</keyword>
<accession>A0AC61RDY7</accession>
<sequence length="110" mass="12627">MEAVQQNMIANNLTPVYATHPGEIIKDELEFRGISQRKLAEDMGIRYTVLNEILNGHRPLTEKTALLFEAALGIDSEPLMRLQTKYNMQTIKQDKTFMERLSKLRHIAAL</sequence>
<reference evidence="1" key="1">
    <citation type="submission" date="2019-04" db="EMBL/GenBank/DDBJ databases">
        <title>Microbes associate with the intestines of laboratory mice.</title>
        <authorList>
            <person name="Navarre W."/>
            <person name="Wong E."/>
            <person name="Huang K."/>
            <person name="Tropini C."/>
            <person name="Ng K."/>
            <person name="Yu B."/>
        </authorList>
    </citation>
    <scope>NUCLEOTIDE SEQUENCE</scope>
    <source>
        <strain evidence="1">NM04_E33</strain>
    </source>
</reference>
<evidence type="ECO:0000313" key="2">
    <source>
        <dbReference type="Proteomes" id="UP000306319"/>
    </source>
</evidence>
<protein>
    <submittedName>
        <fullName evidence="1">Addiction module antidote protein, HigA family</fullName>
    </submittedName>
</protein>
<dbReference type="EMBL" id="SRYB01000028">
    <property type="protein sequence ID" value="TGY77197.1"/>
    <property type="molecule type" value="Genomic_DNA"/>
</dbReference>
<gene>
    <name evidence="1" type="primary">higA</name>
    <name evidence="1" type="ORF">E5331_15420</name>
</gene>